<feature type="compositionally biased region" description="Low complexity" evidence="7">
    <location>
        <begin position="1244"/>
        <end position="1255"/>
    </location>
</feature>
<dbReference type="InterPro" id="IPR000209">
    <property type="entry name" value="Peptidase_S8/S53_dom"/>
</dbReference>
<accession>A0A2P6THD0</accession>
<keyword evidence="2 5" id="KW-0645">Protease</keyword>
<keyword evidence="11" id="KW-1185">Reference proteome</keyword>
<dbReference type="InterPro" id="IPR050131">
    <property type="entry name" value="Peptidase_S8_subtilisin-like"/>
</dbReference>
<dbReference type="InterPro" id="IPR036852">
    <property type="entry name" value="Peptidase_S8/S53_dom_sf"/>
</dbReference>
<dbReference type="PRINTS" id="PR00723">
    <property type="entry name" value="SUBTILISIN"/>
</dbReference>
<evidence type="ECO:0000256" key="2">
    <source>
        <dbReference type="ARBA" id="ARBA00022670"/>
    </source>
</evidence>
<name>A0A2P6THD0_CHLSO</name>
<dbReference type="PROSITE" id="PS51892">
    <property type="entry name" value="SUBTILASE"/>
    <property type="match status" value="1"/>
</dbReference>
<dbReference type="PANTHER" id="PTHR43806:SF11">
    <property type="entry name" value="CEREVISIN-RELATED"/>
    <property type="match status" value="1"/>
</dbReference>
<feature type="region of interest" description="Disordered" evidence="7">
    <location>
        <begin position="1090"/>
        <end position="1109"/>
    </location>
</feature>
<dbReference type="Pfam" id="PF00082">
    <property type="entry name" value="Peptidase_S8"/>
    <property type="match status" value="1"/>
</dbReference>
<keyword evidence="8" id="KW-0812">Transmembrane</keyword>
<dbReference type="InterPro" id="IPR023828">
    <property type="entry name" value="Peptidase_S8_Ser-AS"/>
</dbReference>
<keyword evidence="8" id="KW-0472">Membrane</keyword>
<dbReference type="GO" id="GO:0006508">
    <property type="term" value="P:proteolysis"/>
    <property type="evidence" value="ECO:0007669"/>
    <property type="project" value="UniProtKB-KW"/>
</dbReference>
<dbReference type="AlphaFoldDB" id="A0A2P6THD0"/>
<evidence type="ECO:0000256" key="5">
    <source>
        <dbReference type="PROSITE-ProRule" id="PRU01240"/>
    </source>
</evidence>
<feature type="compositionally biased region" description="Basic residues" evidence="7">
    <location>
        <begin position="1218"/>
        <end position="1228"/>
    </location>
</feature>
<sequence length="1266" mass="128652">MSGGKPVLSSRVMGLKFMQRGREKEQKAAAEEAAEEREAEAHWVVEGARTRCVVLAEGDPPPLEAAGGGRISFGGFNTEAEERRKGAEAAEALAAAEQNPEGVVITDEGMAAALRKTREVERNKSVGSGAGRYFDAGGGANYVRKQHGGGKDRGGKQHGGKQHGGTLLLAVLCAVGLQSGASAAASASAAAGTRVPCSHLPELQRHSKRVAILGKCSPSSTSATTPTTTVDPSRVGVQSVGATSATTAAAAEDDMEEQWIAVWKKAAVAAASLTGHKPLSKEACAEGAAPGAGRFNASCTHRYASALRGFAARFSRSQLARFLDAYGEDLESLAPDSKVWLPGSPADPTYTISSSSGGKAGSSSSGKASSAVSRASIVGAVSDTSLDSGRWGLDRIDQASLPLDGQYEAWNNGAGVHAYIMDTGIRTSHEEFGYSNGQAGSRADEVFAAPSLDASLKGQDCEGHGTHVAAAVGGLSFGVAPGAKLHAVRILDCEGSGAVSDVLLALDWLTANAQRPAVITMSLGGEVQLQLDEAVRAVTQAGIHVVVAAGNEDMDACDTSPAREASAVTVGASDEQDRRLWLSKGKGSNYGECVDLFAPGTDILSAASGSDTAQQLRTGTSQAVPFVAGVIALILQNSTNTSPADMGQLLTASAARGKLSEVAGSGFASWDKSGSPNLLLQNTLAAPISVSPSTLGPITSAEAGPYKFKVVLSQQPAANVVMDLSVDASRASLSPSSLSFTKSDWQEAQTVTLTLRPWGSAASSPLQVILKSSSSDNKFDGTQVAVTLADRKGDTLAYPKVISQLPFSDTASTAGMGDDYSVVCGPSEAGDKGGAPDLVYYFKPTKTVTVTASLCGSSALATTFDARLYLLAGVDSGGALKAAACSNDACGKLPALTAVLQAGVGYAFVVDGANGASGQFALSITAEGGATVKGSQPPASLQSASIEVAAVGPAAHTVDAAASGGFSMVEVAGTTDRYWLLAPWSDCSSACQKTRSVTCYDGAGSELADSECGGSGNKPDTAQACADCSAQAPSATASEAAAAGSGSSSSSSGLAGTTLIIVAVAAGAAVAAAVAAGGFVLFRRSQRKRVEDRSLGGHGSVGSQPPMPAGKWTDEGVAADAIDVIPLPKHLRPIATGRGSRRSPRLQQAGSGPQPTQHVAAAAGDVAAAVMQQQAAGAAAYAQAVAQLQQYAPDYHVVHMPSPRLTGQDTGSPSGVRRSLRQRSPTRRPRGEWSTPDPPGTASPEEPQQQPAQQQHRLARGGSGRH</sequence>
<evidence type="ECO:0000256" key="3">
    <source>
        <dbReference type="ARBA" id="ARBA00022801"/>
    </source>
</evidence>
<comment type="similarity">
    <text evidence="1 5 6">Belongs to the peptidase S8 family.</text>
</comment>
<evidence type="ECO:0000256" key="1">
    <source>
        <dbReference type="ARBA" id="ARBA00011073"/>
    </source>
</evidence>
<dbReference type="Proteomes" id="UP000239899">
    <property type="component" value="Unassembled WGS sequence"/>
</dbReference>
<dbReference type="PROSITE" id="PS00136">
    <property type="entry name" value="SUBTILASE_ASP"/>
    <property type="match status" value="1"/>
</dbReference>
<gene>
    <name evidence="10" type="ORF">C2E21_7691</name>
</gene>
<feature type="compositionally biased region" description="Polar residues" evidence="7">
    <location>
        <begin position="1145"/>
        <end position="1157"/>
    </location>
</feature>
<keyword evidence="4 5" id="KW-0720">Serine protease</keyword>
<evidence type="ECO:0000256" key="4">
    <source>
        <dbReference type="ARBA" id="ARBA00022825"/>
    </source>
</evidence>
<feature type="compositionally biased region" description="Basic residues" evidence="7">
    <location>
        <begin position="1257"/>
        <end position="1266"/>
    </location>
</feature>
<proteinExistence type="inferred from homology"/>
<keyword evidence="8" id="KW-1133">Transmembrane helix</keyword>
<dbReference type="OrthoDB" id="514545at2759"/>
<feature type="compositionally biased region" description="Basic and acidic residues" evidence="7">
    <location>
        <begin position="20"/>
        <end position="30"/>
    </location>
</feature>
<evidence type="ECO:0000256" key="7">
    <source>
        <dbReference type="SAM" id="MobiDB-lite"/>
    </source>
</evidence>
<dbReference type="PROSITE" id="PS00138">
    <property type="entry name" value="SUBTILASE_SER"/>
    <property type="match status" value="1"/>
</dbReference>
<feature type="domain" description="Peptidase S8/S53" evidence="9">
    <location>
        <begin position="419"/>
        <end position="666"/>
    </location>
</feature>
<feature type="region of interest" description="Disordered" evidence="7">
    <location>
        <begin position="1"/>
        <end position="38"/>
    </location>
</feature>
<organism evidence="10 11">
    <name type="scientific">Chlorella sorokiniana</name>
    <name type="common">Freshwater green alga</name>
    <dbReference type="NCBI Taxonomy" id="3076"/>
    <lineage>
        <taxon>Eukaryota</taxon>
        <taxon>Viridiplantae</taxon>
        <taxon>Chlorophyta</taxon>
        <taxon>core chlorophytes</taxon>
        <taxon>Trebouxiophyceae</taxon>
        <taxon>Chlorellales</taxon>
        <taxon>Chlorellaceae</taxon>
        <taxon>Chlorella clade</taxon>
        <taxon>Chlorella</taxon>
    </lineage>
</organism>
<dbReference type="CDD" id="cd04077">
    <property type="entry name" value="Peptidases_S8_PCSK9_ProteinaseK_like"/>
    <property type="match status" value="1"/>
</dbReference>
<dbReference type="GO" id="GO:0005615">
    <property type="term" value="C:extracellular space"/>
    <property type="evidence" value="ECO:0007669"/>
    <property type="project" value="TreeGrafter"/>
</dbReference>
<dbReference type="FunFam" id="3.40.50.200:FF:000014">
    <property type="entry name" value="Proteinase K"/>
    <property type="match status" value="1"/>
</dbReference>
<dbReference type="EMBL" id="LHPG02000016">
    <property type="protein sequence ID" value="PRW33666.1"/>
    <property type="molecule type" value="Genomic_DNA"/>
</dbReference>
<dbReference type="GO" id="GO:0004252">
    <property type="term" value="F:serine-type endopeptidase activity"/>
    <property type="evidence" value="ECO:0007669"/>
    <property type="project" value="UniProtKB-UniRule"/>
</dbReference>
<evidence type="ECO:0000256" key="8">
    <source>
        <dbReference type="SAM" id="Phobius"/>
    </source>
</evidence>
<dbReference type="InterPro" id="IPR034193">
    <property type="entry name" value="PCSK9_ProteinaseK-like"/>
</dbReference>
<dbReference type="Gene3D" id="3.40.50.200">
    <property type="entry name" value="Peptidase S8/S53 domain"/>
    <property type="match status" value="1"/>
</dbReference>
<feature type="region of interest" description="Disordered" evidence="7">
    <location>
        <begin position="1130"/>
        <end position="1160"/>
    </location>
</feature>
<dbReference type="SUPFAM" id="SSF52743">
    <property type="entry name" value="Subtilisin-like"/>
    <property type="match status" value="1"/>
</dbReference>
<dbReference type="InterPro" id="IPR015500">
    <property type="entry name" value="Peptidase_S8_subtilisin-rel"/>
</dbReference>
<dbReference type="PANTHER" id="PTHR43806">
    <property type="entry name" value="PEPTIDASE S8"/>
    <property type="match status" value="1"/>
</dbReference>
<evidence type="ECO:0000313" key="10">
    <source>
        <dbReference type="EMBL" id="PRW33666.1"/>
    </source>
</evidence>
<evidence type="ECO:0000259" key="9">
    <source>
        <dbReference type="Pfam" id="PF00082"/>
    </source>
</evidence>
<feature type="region of interest" description="Disordered" evidence="7">
    <location>
        <begin position="1199"/>
        <end position="1266"/>
    </location>
</feature>
<feature type="transmembrane region" description="Helical" evidence="8">
    <location>
        <begin position="1059"/>
        <end position="1082"/>
    </location>
</feature>
<dbReference type="Pfam" id="PF10175">
    <property type="entry name" value="MPP6"/>
    <property type="match status" value="1"/>
</dbReference>
<evidence type="ECO:0000256" key="6">
    <source>
        <dbReference type="RuleBase" id="RU003355"/>
    </source>
</evidence>
<reference evidence="10 11" key="1">
    <citation type="journal article" date="2018" name="Plant J.">
        <title>Genome sequences of Chlorella sorokiniana UTEX 1602 and Micractinium conductrix SAG 241.80: implications to maltose excretion by a green alga.</title>
        <authorList>
            <person name="Arriola M.B."/>
            <person name="Velmurugan N."/>
            <person name="Zhang Y."/>
            <person name="Plunkett M.H."/>
            <person name="Hondzo H."/>
            <person name="Barney B.M."/>
        </authorList>
    </citation>
    <scope>NUCLEOTIDE SEQUENCE [LARGE SCALE GENOMIC DNA]</scope>
    <source>
        <strain evidence="11">UTEX 1602</strain>
    </source>
</reference>
<comment type="caution">
    <text evidence="10">The sequence shown here is derived from an EMBL/GenBank/DDBJ whole genome shotgun (WGS) entry which is preliminary data.</text>
</comment>
<dbReference type="STRING" id="3076.A0A2P6THD0"/>
<feature type="active site" description="Charge relay system" evidence="5">
    <location>
        <position position="621"/>
    </location>
</feature>
<evidence type="ECO:0000313" key="11">
    <source>
        <dbReference type="Proteomes" id="UP000239899"/>
    </source>
</evidence>
<feature type="active site" description="Charge relay system" evidence="5">
    <location>
        <position position="464"/>
    </location>
</feature>
<protein>
    <submittedName>
        <fullName evidence="10">Peptidase S8</fullName>
    </submittedName>
</protein>
<dbReference type="InterPro" id="IPR023827">
    <property type="entry name" value="Peptidase_S8_Asp-AS"/>
</dbReference>
<feature type="active site" description="Charge relay system" evidence="5">
    <location>
        <position position="422"/>
    </location>
</feature>
<keyword evidence="3 5" id="KW-0378">Hydrolase</keyword>